<evidence type="ECO:0000313" key="1">
    <source>
        <dbReference type="EMBL" id="KRT34765.1"/>
    </source>
</evidence>
<organism evidence="1 2">
    <name type="scientific">Acetomicrobium hydrogeniformans ATCC BAA-1850</name>
    <dbReference type="NCBI Taxonomy" id="592015"/>
    <lineage>
        <taxon>Bacteria</taxon>
        <taxon>Thermotogati</taxon>
        <taxon>Synergistota</taxon>
        <taxon>Synergistia</taxon>
        <taxon>Synergistales</taxon>
        <taxon>Acetomicrobiaceae</taxon>
        <taxon>Acetomicrobium</taxon>
    </lineage>
</organism>
<evidence type="ECO:0000313" key="2">
    <source>
        <dbReference type="Proteomes" id="UP000005273"/>
    </source>
</evidence>
<sequence>MTEYFLSLTPETPLHTSSLKSKGDYLDTKSYLPGSVLRGTLAEWLKLQGEDSQIVPMVWKIRFGNFFPSPSERTPALPFPMTALECKLHGGFQNVPRNDERGHGIRDSLLVALAYAELEKRGAHFPVPMLLRCASAEGGSKCGGRMERVNGFYAHMPEGWFKIETPKMLQTKVALSRHRRTTQEAMLYRVVGIRPKCTFVGRIWSESEAIVQEIEEAIETVGVGALTGRGFGTARAKVVNPTWESVSERLKAFNEKLSEVWCDLVDLAYQVNSTAPNRPEGTYFSVSLLSPAVLSNSYGMPTLKLFLEINGKWLEPVFWATRPDFISGFSTAWGLPKPTRLGAAMGSVYVFWTDEPQDAVVSWLEDLEAKGVGDQTDEGLGEILVCHPFHKEVMPV</sequence>
<gene>
    <name evidence="1" type="ORF">HMPREF1705_04011</name>
</gene>
<dbReference type="STRING" id="592015.HMPREF1705_04011"/>
<dbReference type="Proteomes" id="UP000005273">
    <property type="component" value="Unassembled WGS sequence"/>
</dbReference>
<reference evidence="2" key="1">
    <citation type="submission" date="2012-09" db="EMBL/GenBank/DDBJ databases">
        <authorList>
            <person name="Weinstock G."/>
            <person name="Sodergren E."/>
            <person name="Clifton S."/>
            <person name="Fulton L."/>
            <person name="Fulton B."/>
            <person name="Courtney L."/>
            <person name="Fronick C."/>
            <person name="Harrison M."/>
            <person name="Strong C."/>
            <person name="Farmer C."/>
            <person name="Delehaunty K."/>
            <person name="Markovic C."/>
            <person name="Hall O."/>
            <person name="Minx P."/>
            <person name="Tomlinson C."/>
            <person name="Mitreva M."/>
            <person name="Nelson J."/>
            <person name="Hou S."/>
            <person name="Wollam A."/>
            <person name="Pepin K.H."/>
            <person name="Johnson M."/>
            <person name="Bhonagiri V."/>
            <person name="Nash W.E."/>
            <person name="Suruliraj S."/>
            <person name="Warren W."/>
            <person name="Chinwalla A."/>
            <person name="Mardis E.R."/>
            <person name="Wilson R.K."/>
        </authorList>
    </citation>
    <scope>NUCLEOTIDE SEQUENCE [LARGE SCALE GENOMIC DNA]</scope>
    <source>
        <strain evidence="2">OS1</strain>
    </source>
</reference>
<dbReference type="GO" id="GO:0051607">
    <property type="term" value="P:defense response to virus"/>
    <property type="evidence" value="ECO:0007669"/>
    <property type="project" value="UniProtKB-KW"/>
</dbReference>
<dbReference type="EMBL" id="ACJX03000001">
    <property type="protein sequence ID" value="KRT34765.1"/>
    <property type="molecule type" value="Genomic_DNA"/>
</dbReference>
<dbReference type="RefSeq" id="WP_009202451.1">
    <property type="nucleotide sequence ID" value="NZ_ACJX03000001.1"/>
</dbReference>
<keyword evidence="2" id="KW-1185">Reference proteome</keyword>
<dbReference type="InterPro" id="IPR019117">
    <property type="entry name" value="CRISPR-assoc_protein_Cmr3"/>
</dbReference>
<dbReference type="InterPro" id="IPR013490">
    <property type="entry name" value="CRISPR-assoc_RAMP_Csx10"/>
</dbReference>
<protein>
    <submittedName>
        <fullName evidence="1">CRISPR-associated RAMP protein, Csx10 family</fullName>
    </submittedName>
</protein>
<accession>A0A0T5X8M0</accession>
<dbReference type="Pfam" id="PF09700">
    <property type="entry name" value="Cas_Cmr3"/>
    <property type="match status" value="1"/>
</dbReference>
<dbReference type="AlphaFoldDB" id="A0A0T5X8M0"/>
<proteinExistence type="predicted"/>
<dbReference type="Gene3D" id="2.60.40.4350">
    <property type="match status" value="1"/>
</dbReference>
<dbReference type="OrthoDB" id="1730014at2"/>
<dbReference type="eggNOG" id="COG1337">
    <property type="taxonomic scope" value="Bacteria"/>
</dbReference>
<name>A0A0T5X8M0_9BACT</name>
<comment type="caution">
    <text evidence="1">The sequence shown here is derived from an EMBL/GenBank/DDBJ whole genome shotgun (WGS) entry which is preliminary data.</text>
</comment>
<dbReference type="NCBIfam" id="TIGR02674">
    <property type="entry name" value="cas_cyan_RAMP_2"/>
    <property type="match status" value="1"/>
</dbReference>